<gene>
    <name evidence="2" type="ORF">K529_005755</name>
</gene>
<organism evidence="2 3">
    <name type="scientific">Tritonibacter mobilis F1926</name>
    <dbReference type="NCBI Taxonomy" id="1265309"/>
    <lineage>
        <taxon>Bacteria</taxon>
        <taxon>Pseudomonadati</taxon>
        <taxon>Pseudomonadota</taxon>
        <taxon>Alphaproteobacteria</taxon>
        <taxon>Rhodobacterales</taxon>
        <taxon>Paracoccaceae</taxon>
        <taxon>Tritonibacter</taxon>
    </lineage>
</organism>
<dbReference type="InterPro" id="IPR028992">
    <property type="entry name" value="Hedgehog/Intein_dom"/>
</dbReference>
<feature type="domain" description="Hedgehog/Intein (Hint)" evidence="1">
    <location>
        <begin position="30"/>
        <end position="162"/>
    </location>
</feature>
<dbReference type="Pfam" id="PF13403">
    <property type="entry name" value="Hint_2"/>
    <property type="match status" value="1"/>
</dbReference>
<dbReference type="RefSeq" id="WP_005629563.1">
    <property type="nucleotide sequence ID" value="NZ_CP015230.1"/>
</dbReference>
<evidence type="ECO:0000259" key="1">
    <source>
        <dbReference type="Pfam" id="PF13403"/>
    </source>
</evidence>
<sequence length="231" mass="25111">MLDWFAKRNASPMAEAFTTEFPMVATGQAGFLAGTMVATATGWRPVEALSTGDEVLTFDHGMRPVKSIERRVLVLGDTASAQEMAPIYIPRDALGNRNPMWVKPEQGILLEHDLLEDALGDPFAVVPACALEGYRGITRAPQQVTMETIVLNFDEDEVVYIEAGVLAFCPADHDLMHYCVTAQSEELYTILSASEARELVIDMITEDSFWTPAGAMAGTGGTGEPQYATFA</sequence>
<dbReference type="GeneID" id="28249317"/>
<dbReference type="Proteomes" id="UP000013243">
    <property type="component" value="Chromosome"/>
</dbReference>
<name>A0A1B1A102_9RHOB</name>
<evidence type="ECO:0000313" key="2">
    <source>
        <dbReference type="EMBL" id="ANP40265.1"/>
    </source>
</evidence>
<proteinExistence type="predicted"/>
<dbReference type="OrthoDB" id="7685535at2"/>
<dbReference type="AlphaFoldDB" id="A0A1B1A102"/>
<dbReference type="EMBL" id="CP015230">
    <property type="protein sequence ID" value="ANP40265.1"/>
    <property type="molecule type" value="Genomic_DNA"/>
</dbReference>
<protein>
    <recommendedName>
        <fullName evidence="1">Hedgehog/Intein (Hint) domain-containing protein</fullName>
    </recommendedName>
</protein>
<dbReference type="SUPFAM" id="SSF51294">
    <property type="entry name" value="Hedgehog/intein (Hint) domain"/>
    <property type="match status" value="1"/>
</dbReference>
<dbReference type="STRING" id="1265309.K529_005755"/>
<accession>A0A1B1A102</accession>
<dbReference type="InterPro" id="IPR036844">
    <property type="entry name" value="Hint_dom_sf"/>
</dbReference>
<reference evidence="2 3" key="1">
    <citation type="journal article" date="2016" name="ISME J.">
        <title>Global occurrence and heterogeneity of the Roseobacter-clade species Ruegeria mobilis.</title>
        <authorList>
            <person name="Sonnenschein E."/>
            <person name="Gram L."/>
        </authorList>
    </citation>
    <scope>NUCLEOTIDE SEQUENCE [LARGE SCALE GENOMIC DNA]</scope>
    <source>
        <strain evidence="2 3">F1926</strain>
    </source>
</reference>
<evidence type="ECO:0000313" key="3">
    <source>
        <dbReference type="Proteomes" id="UP000013243"/>
    </source>
</evidence>
<dbReference type="KEGG" id="rmb:K529_005755"/>